<dbReference type="RefSeq" id="WP_162672592.1">
    <property type="nucleotide sequence ID" value="NZ_LR593886.1"/>
</dbReference>
<organism evidence="1 2">
    <name type="scientific">Gemmata massiliana</name>
    <dbReference type="NCBI Taxonomy" id="1210884"/>
    <lineage>
        <taxon>Bacteria</taxon>
        <taxon>Pseudomonadati</taxon>
        <taxon>Planctomycetota</taxon>
        <taxon>Planctomycetia</taxon>
        <taxon>Gemmatales</taxon>
        <taxon>Gemmataceae</taxon>
        <taxon>Gemmata</taxon>
    </lineage>
</organism>
<dbReference type="KEGG" id="gms:SOIL9_76940"/>
<evidence type="ECO:0008006" key="3">
    <source>
        <dbReference type="Google" id="ProtNLM"/>
    </source>
</evidence>
<dbReference type="AlphaFoldDB" id="A0A6P2DI84"/>
<protein>
    <recommendedName>
        <fullName evidence="3">Helix-turn-helix domain-containing protein</fullName>
    </recommendedName>
</protein>
<proteinExistence type="predicted"/>
<keyword evidence="2" id="KW-1185">Reference proteome</keyword>
<reference evidence="1 2" key="1">
    <citation type="submission" date="2019-05" db="EMBL/GenBank/DDBJ databases">
        <authorList>
            <consortium name="Science for Life Laboratories"/>
        </authorList>
    </citation>
    <scope>NUCLEOTIDE SEQUENCE [LARGE SCALE GENOMIC DNA]</scope>
    <source>
        <strain evidence="1">Soil9</strain>
    </source>
</reference>
<dbReference type="Proteomes" id="UP000464178">
    <property type="component" value="Chromosome"/>
</dbReference>
<evidence type="ECO:0000313" key="1">
    <source>
        <dbReference type="EMBL" id="VTS01905.1"/>
    </source>
</evidence>
<sequence length="94" mass="10953">MSLLEERLARDEGLLVALVAREAIKEHYEIEEFARLVGRESLTCREWARRGRIRADKKLSGRGAHARWVVSHDELLRYRKEGLLPVNRITDLMA</sequence>
<accession>A0A6P2DI84</accession>
<dbReference type="EMBL" id="LR593886">
    <property type="protein sequence ID" value="VTS01905.1"/>
    <property type="molecule type" value="Genomic_DNA"/>
</dbReference>
<gene>
    <name evidence="1" type="ORF">SOIL9_76940</name>
</gene>
<evidence type="ECO:0000313" key="2">
    <source>
        <dbReference type="Proteomes" id="UP000464178"/>
    </source>
</evidence>
<name>A0A6P2DI84_9BACT</name>